<organism evidence="7 8">
    <name type="scientific">Thiohalorhabdus methylotrophus</name>
    <dbReference type="NCBI Taxonomy" id="3242694"/>
    <lineage>
        <taxon>Bacteria</taxon>
        <taxon>Pseudomonadati</taxon>
        <taxon>Pseudomonadota</taxon>
        <taxon>Gammaproteobacteria</taxon>
        <taxon>Thiohalorhabdales</taxon>
        <taxon>Thiohalorhabdaceae</taxon>
        <taxon>Thiohalorhabdus</taxon>
    </lineage>
</organism>
<keyword evidence="5" id="KW-0472">Membrane</keyword>
<keyword evidence="4" id="KW-0997">Cell inner membrane</keyword>
<protein>
    <submittedName>
        <fullName evidence="7">ABC transporter substrate-binding protein</fullName>
    </submittedName>
</protein>
<evidence type="ECO:0000256" key="3">
    <source>
        <dbReference type="ARBA" id="ARBA00022475"/>
    </source>
</evidence>
<keyword evidence="3" id="KW-1003">Cell membrane</keyword>
<dbReference type="Pfam" id="PF13379">
    <property type="entry name" value="NMT1_2"/>
    <property type="match status" value="1"/>
</dbReference>
<keyword evidence="2" id="KW-0813">Transport</keyword>
<dbReference type="RefSeq" id="WP_373656392.1">
    <property type="nucleotide sequence ID" value="NZ_JBGUAW010000008.1"/>
</dbReference>
<reference evidence="7 8" key="1">
    <citation type="submission" date="2024-08" db="EMBL/GenBank/DDBJ databases">
        <title>Whole-genome sequencing of halo(alkali)philic microorganisms from hypersaline lakes.</title>
        <authorList>
            <person name="Sorokin D.Y."/>
            <person name="Merkel A.Y."/>
            <person name="Messina E."/>
            <person name="Yakimov M."/>
        </authorList>
    </citation>
    <scope>NUCLEOTIDE SEQUENCE [LARGE SCALE GENOMIC DNA]</scope>
    <source>
        <strain evidence="7 8">Cl-TMA</strain>
    </source>
</reference>
<dbReference type="PANTHER" id="PTHR30024">
    <property type="entry name" value="ALIPHATIC SULFONATES-BINDING PROTEIN-RELATED"/>
    <property type="match status" value="1"/>
</dbReference>
<comment type="subcellular location">
    <subcellularLocation>
        <location evidence="1">Endomembrane system</location>
    </subcellularLocation>
</comment>
<evidence type="ECO:0000313" key="7">
    <source>
        <dbReference type="EMBL" id="MFA9461608.1"/>
    </source>
</evidence>
<dbReference type="SUPFAM" id="SSF53850">
    <property type="entry name" value="Periplasmic binding protein-like II"/>
    <property type="match status" value="1"/>
</dbReference>
<evidence type="ECO:0000313" key="8">
    <source>
        <dbReference type="Proteomes" id="UP001575181"/>
    </source>
</evidence>
<evidence type="ECO:0000256" key="4">
    <source>
        <dbReference type="ARBA" id="ARBA00022519"/>
    </source>
</evidence>
<evidence type="ECO:0000256" key="5">
    <source>
        <dbReference type="ARBA" id="ARBA00023136"/>
    </source>
</evidence>
<sequence>MTKPTDTDDHGYLFDHEMGRRDFMLDSLAAGGLLASGLSLPARMARAAVPDDEVVRIGYLPITDATALLVAYAKGFFKQEGLKAEAPTLIRGWSPLVEGFSASKFNLVHLLKPIPVWMRYNNNFPVKITAWAHINGSGLVVGRHMDAQRFADLGGSQIAVPYWYSQHNIILQMGLREAGLKPVLKDMNAELAPDEVNLSIMPPPDMAPALASRKIDGYIVAEPFNAAGELLAGAKMLRFTGDIWRNHPCCVVCMNENALETKPEWSQKVTNAVVKAQIYAQQNKAEVAHLLSKDGEGYLPMPANVVKRAMTSYADADYAEPDAIHHPEWDNGRIDFQPYPFPSATRFIVEAMTKTKVGGDTTFLNDLDPDFVANDLVEYRYVERAMKQIRGWENAPGIDMESPFKREEVISL</sequence>
<dbReference type="CDD" id="cd13553">
    <property type="entry name" value="PBP2_NrtA_CpmA_like"/>
    <property type="match status" value="1"/>
</dbReference>
<dbReference type="Gene3D" id="3.40.190.10">
    <property type="entry name" value="Periplasmic binding protein-like II"/>
    <property type="match status" value="2"/>
</dbReference>
<dbReference type="PANTHER" id="PTHR30024:SF43">
    <property type="entry name" value="BLL4572 PROTEIN"/>
    <property type="match status" value="1"/>
</dbReference>
<evidence type="ECO:0000256" key="6">
    <source>
        <dbReference type="ARBA" id="ARBA00024031"/>
    </source>
</evidence>
<dbReference type="EMBL" id="JBGUAW010000008">
    <property type="protein sequence ID" value="MFA9461608.1"/>
    <property type="molecule type" value="Genomic_DNA"/>
</dbReference>
<keyword evidence="8" id="KW-1185">Reference proteome</keyword>
<proteinExistence type="inferred from homology"/>
<dbReference type="PROSITE" id="PS51318">
    <property type="entry name" value="TAT"/>
    <property type="match status" value="1"/>
</dbReference>
<gene>
    <name evidence="7" type="ORF">ACERLL_12320</name>
</gene>
<accession>A0ABV4TW93</accession>
<comment type="similarity">
    <text evidence="6">Belongs to the CmpA/NrtA family.</text>
</comment>
<dbReference type="InterPro" id="IPR044527">
    <property type="entry name" value="NrtA/CpmA_ABC-bd_dom"/>
</dbReference>
<dbReference type="InterPro" id="IPR006311">
    <property type="entry name" value="TAT_signal"/>
</dbReference>
<dbReference type="Proteomes" id="UP001575181">
    <property type="component" value="Unassembled WGS sequence"/>
</dbReference>
<evidence type="ECO:0000256" key="1">
    <source>
        <dbReference type="ARBA" id="ARBA00004308"/>
    </source>
</evidence>
<comment type="caution">
    <text evidence="7">The sequence shown here is derived from an EMBL/GenBank/DDBJ whole genome shotgun (WGS) entry which is preliminary data.</text>
</comment>
<evidence type="ECO:0000256" key="2">
    <source>
        <dbReference type="ARBA" id="ARBA00022448"/>
    </source>
</evidence>
<name>A0ABV4TW93_9GAMM</name>